<feature type="region of interest" description="Disordered" evidence="4">
    <location>
        <begin position="270"/>
        <end position="326"/>
    </location>
</feature>
<dbReference type="CDD" id="cd09397">
    <property type="entry name" value="LIM1_UF1"/>
    <property type="match status" value="1"/>
</dbReference>
<feature type="domain" description="LIM zinc-binding" evidence="5">
    <location>
        <begin position="658"/>
        <end position="721"/>
    </location>
</feature>
<feature type="region of interest" description="Disordered" evidence="4">
    <location>
        <begin position="393"/>
        <end position="432"/>
    </location>
</feature>
<feature type="region of interest" description="Disordered" evidence="4">
    <location>
        <begin position="88"/>
        <end position="241"/>
    </location>
</feature>
<dbReference type="OMA" id="CHRGIEG"/>
<keyword evidence="2 3" id="KW-0862">Zinc</keyword>
<feature type="compositionally biased region" description="Low complexity" evidence="4">
    <location>
        <begin position="448"/>
        <end position="469"/>
    </location>
</feature>
<dbReference type="PANTHER" id="PTHR24216">
    <property type="entry name" value="PAXILLIN-RELATED"/>
    <property type="match status" value="1"/>
</dbReference>
<feature type="domain" description="LIM zinc-binding" evidence="5">
    <location>
        <begin position="722"/>
        <end position="787"/>
    </location>
</feature>
<feature type="compositionally biased region" description="Basic and acidic residues" evidence="4">
    <location>
        <begin position="202"/>
        <end position="221"/>
    </location>
</feature>
<dbReference type="AlphaFoldDB" id="N1Q555"/>
<dbReference type="Gene3D" id="2.10.110.10">
    <property type="entry name" value="Cysteine Rich Protein"/>
    <property type="match status" value="2"/>
</dbReference>
<keyword evidence="1 3" id="KW-0479">Metal-binding</keyword>
<feature type="compositionally biased region" description="Polar residues" evidence="4">
    <location>
        <begin position="289"/>
        <end position="305"/>
    </location>
</feature>
<feature type="region of interest" description="Disordered" evidence="4">
    <location>
        <begin position="599"/>
        <end position="655"/>
    </location>
</feature>
<dbReference type="OrthoDB" id="1112565at2759"/>
<dbReference type="GO" id="GO:0030695">
    <property type="term" value="F:GTPase regulator activity"/>
    <property type="evidence" value="ECO:0007669"/>
    <property type="project" value="UniProtKB-ARBA"/>
</dbReference>
<reference evidence="7" key="1">
    <citation type="journal article" date="2012" name="PLoS Genet.">
        <title>The genomes of the fungal plant pathogens Cladosporium fulvum and Dothistroma septosporum reveal adaptation to different hosts and lifestyles but also signatures of common ancestry.</title>
        <authorList>
            <person name="de Wit P.J.G.M."/>
            <person name="van der Burgt A."/>
            <person name="Oekmen B."/>
            <person name="Stergiopoulos I."/>
            <person name="Abd-Elsalam K.A."/>
            <person name="Aerts A.L."/>
            <person name="Bahkali A.H."/>
            <person name="Beenen H.G."/>
            <person name="Chettri P."/>
            <person name="Cox M.P."/>
            <person name="Datema E."/>
            <person name="de Vries R.P."/>
            <person name="Dhillon B."/>
            <person name="Ganley A.R."/>
            <person name="Griffiths S.A."/>
            <person name="Guo Y."/>
            <person name="Hamelin R.C."/>
            <person name="Henrissat B."/>
            <person name="Kabir M.S."/>
            <person name="Jashni M.K."/>
            <person name="Kema G."/>
            <person name="Klaubauf S."/>
            <person name="Lapidus A."/>
            <person name="Levasseur A."/>
            <person name="Lindquist E."/>
            <person name="Mehrabi R."/>
            <person name="Ohm R.A."/>
            <person name="Owen T.J."/>
            <person name="Salamov A."/>
            <person name="Schwelm A."/>
            <person name="Schijlen E."/>
            <person name="Sun H."/>
            <person name="van den Burg H.A."/>
            <person name="van Ham R.C.H.J."/>
            <person name="Zhang S."/>
            <person name="Goodwin S.B."/>
            <person name="Grigoriev I.V."/>
            <person name="Collemare J."/>
            <person name="Bradshaw R.E."/>
        </authorList>
    </citation>
    <scope>NUCLEOTIDE SEQUENCE [LARGE SCALE GENOMIC DNA]</scope>
    <source>
        <strain evidence="7">NZE10 / CBS 128990</strain>
    </source>
</reference>
<dbReference type="CDD" id="cd08368">
    <property type="entry name" value="LIM"/>
    <property type="match status" value="1"/>
</dbReference>
<dbReference type="SMART" id="SM00132">
    <property type="entry name" value="LIM"/>
    <property type="match status" value="2"/>
</dbReference>
<dbReference type="FunFam" id="2.10.110.10:FF:000105">
    <property type="entry name" value="Similar to LIM domain-containing protein"/>
    <property type="match status" value="1"/>
</dbReference>
<feature type="region of interest" description="Disordered" evidence="4">
    <location>
        <begin position="446"/>
        <end position="479"/>
    </location>
</feature>
<proteinExistence type="predicted"/>
<dbReference type="InterPro" id="IPR001781">
    <property type="entry name" value="Znf_LIM"/>
</dbReference>
<dbReference type="STRING" id="675120.N1Q555"/>
<feature type="region of interest" description="Disordered" evidence="4">
    <location>
        <begin position="349"/>
        <end position="376"/>
    </location>
</feature>
<dbReference type="PROSITE" id="PS50023">
    <property type="entry name" value="LIM_DOMAIN_2"/>
    <property type="match status" value="2"/>
</dbReference>
<name>N1Q555_DOTSN</name>
<dbReference type="eggNOG" id="KOG1703">
    <property type="taxonomic scope" value="Eukaryota"/>
</dbReference>
<feature type="region of interest" description="Disordered" evidence="4">
    <location>
        <begin position="491"/>
        <end position="585"/>
    </location>
</feature>
<feature type="compositionally biased region" description="Basic and acidic residues" evidence="4">
    <location>
        <begin position="403"/>
        <end position="428"/>
    </location>
</feature>
<organism evidence="6 7">
    <name type="scientific">Dothistroma septosporum (strain NZE10 / CBS 128990)</name>
    <name type="common">Red band needle blight fungus</name>
    <name type="synonym">Mycosphaerella pini</name>
    <dbReference type="NCBI Taxonomy" id="675120"/>
    <lineage>
        <taxon>Eukaryota</taxon>
        <taxon>Fungi</taxon>
        <taxon>Dikarya</taxon>
        <taxon>Ascomycota</taxon>
        <taxon>Pezizomycotina</taxon>
        <taxon>Dothideomycetes</taxon>
        <taxon>Dothideomycetidae</taxon>
        <taxon>Mycosphaerellales</taxon>
        <taxon>Mycosphaerellaceae</taxon>
        <taxon>Dothistroma</taxon>
    </lineage>
</organism>
<evidence type="ECO:0000256" key="3">
    <source>
        <dbReference type="PROSITE-ProRule" id="PRU00125"/>
    </source>
</evidence>
<dbReference type="PANTHER" id="PTHR24216:SF65">
    <property type="entry name" value="PAXILLIN-LIKE PROTEIN 1"/>
    <property type="match status" value="1"/>
</dbReference>
<dbReference type="EMBL" id="KB446535">
    <property type="protein sequence ID" value="EME50019.1"/>
    <property type="molecule type" value="Genomic_DNA"/>
</dbReference>
<dbReference type="Proteomes" id="UP000016933">
    <property type="component" value="Unassembled WGS sequence"/>
</dbReference>
<keyword evidence="7" id="KW-1185">Reference proteome</keyword>
<evidence type="ECO:0000256" key="2">
    <source>
        <dbReference type="ARBA" id="ARBA00022833"/>
    </source>
</evidence>
<feature type="compositionally biased region" description="Basic and acidic residues" evidence="4">
    <location>
        <begin position="491"/>
        <end position="500"/>
    </location>
</feature>
<dbReference type="HOGENOM" id="CLU_014492_1_0_1"/>
<keyword evidence="3" id="KW-0440">LIM domain</keyword>
<protein>
    <recommendedName>
        <fullName evidence="5">LIM zinc-binding domain-containing protein</fullName>
    </recommendedName>
</protein>
<evidence type="ECO:0000313" key="7">
    <source>
        <dbReference type="Proteomes" id="UP000016933"/>
    </source>
</evidence>
<evidence type="ECO:0000313" key="6">
    <source>
        <dbReference type="EMBL" id="EME50019.1"/>
    </source>
</evidence>
<gene>
    <name evidence="6" type="ORF">DOTSEDRAFT_68769</name>
</gene>
<sequence length="817" mass="88903">MSLAAALAADGVRPVSFLPSVKCSDCGDEIQIAEMGDHVCGSATTNPSVTNPTNPFTLRQLNARGQQPAIIPSLPLHPHPSMPHINSPARDTMAHGTTQRPQRIPLPSINSSAANKPFLAPRPPPPFEPPLSPALSSRSGGSNVGRSGFQRSATSPAPRLFDFRPPSPELSANLDCAFPPFPTSAGSERRPSSSHSSQGRKTPTDSDRAPSRAGSRLDHVTSAEPELLDMPPKSPHTGTNSNVLQRLNTLKSGPFGASCRKVSGDVKLAETRRPSLAPSEDSRPVTATIAHSSPQQKYAPNSSSDASDEQYSQKRVPPPRPARPTEEVLRLSFLDQMSEEPARMMAASLPHNDSRNSDSFRSNTCPRASNVEEHELRGSALTCMRSESQIRAIGRRSSFGGPIKRDHVDESHKDGSDSPHGDRADTRLQDAPPVPKAVLNYQENLMHTPTGSSSSVTSSTNSRANTSSSGISPVGSVASSLDTFSPLAAEPRRYGEDEQMRVPALNVSRSPEKSLRSDQRSAPESPPRSFAGPSSNQAPPRYPTDTSFIPLESPMDPALSSSPQYRSDNAFEPRTSGETRTALNKSPLMAESLERAFPSSDLLVPAPRKGDDSASNRSMPYRADEAPWSFQTVPQPPQTPQEAPVRKQHGRRPTNAKPMCRGCGLMIEGKSVKAADGRLTGRWHKACFVCRSCQQPFMTADFYVMNNEPYCEQHYHEKNGSLCHGCNQGIEGQYLETSTSTRFGSIDKKFHPRCFTCCECRQVLAQDYFEITGRVYCERHALAAMRAQARLGSGLRPPDRRNLLAERRTTRLINPMT</sequence>
<dbReference type="GO" id="GO:0046872">
    <property type="term" value="F:metal ion binding"/>
    <property type="evidence" value="ECO:0007669"/>
    <property type="project" value="UniProtKB-KW"/>
</dbReference>
<evidence type="ECO:0000256" key="4">
    <source>
        <dbReference type="SAM" id="MobiDB-lite"/>
    </source>
</evidence>
<evidence type="ECO:0000259" key="5">
    <source>
        <dbReference type="PROSITE" id="PS50023"/>
    </source>
</evidence>
<feature type="compositionally biased region" description="Low complexity" evidence="4">
    <location>
        <begin position="133"/>
        <end position="148"/>
    </location>
</feature>
<reference evidence="6 7" key="2">
    <citation type="journal article" date="2012" name="PLoS Pathog.">
        <title>Diverse lifestyles and strategies of plant pathogenesis encoded in the genomes of eighteen Dothideomycetes fungi.</title>
        <authorList>
            <person name="Ohm R.A."/>
            <person name="Feau N."/>
            <person name="Henrissat B."/>
            <person name="Schoch C.L."/>
            <person name="Horwitz B.A."/>
            <person name="Barry K.W."/>
            <person name="Condon B.J."/>
            <person name="Copeland A.C."/>
            <person name="Dhillon B."/>
            <person name="Glaser F."/>
            <person name="Hesse C.N."/>
            <person name="Kosti I."/>
            <person name="LaButti K."/>
            <person name="Lindquist E.A."/>
            <person name="Lucas S."/>
            <person name="Salamov A.A."/>
            <person name="Bradshaw R.E."/>
            <person name="Ciuffetti L."/>
            <person name="Hamelin R.C."/>
            <person name="Kema G.H.J."/>
            <person name="Lawrence C."/>
            <person name="Scott J.A."/>
            <person name="Spatafora J.W."/>
            <person name="Turgeon B.G."/>
            <person name="de Wit P.J.G.M."/>
            <person name="Zhong S."/>
            <person name="Goodwin S.B."/>
            <person name="Grigoriev I.V."/>
        </authorList>
    </citation>
    <scope>NUCLEOTIDE SEQUENCE [LARGE SCALE GENOMIC DNA]</scope>
    <source>
        <strain evidence="7">NZE10 / CBS 128990</strain>
    </source>
</reference>
<feature type="compositionally biased region" description="Pro residues" evidence="4">
    <location>
        <begin position="120"/>
        <end position="132"/>
    </location>
</feature>
<evidence type="ECO:0000256" key="1">
    <source>
        <dbReference type="ARBA" id="ARBA00022723"/>
    </source>
</evidence>
<dbReference type="SUPFAM" id="SSF57716">
    <property type="entry name" value="Glucocorticoid receptor-like (DNA-binding domain)"/>
    <property type="match status" value="1"/>
</dbReference>
<feature type="compositionally biased region" description="Basic and acidic residues" evidence="4">
    <location>
        <begin position="510"/>
        <end position="521"/>
    </location>
</feature>
<accession>N1Q555</accession>
<dbReference type="Pfam" id="PF00412">
    <property type="entry name" value="LIM"/>
    <property type="match status" value="2"/>
</dbReference>